<gene>
    <name evidence="2" type="ORF">SHERM_10687</name>
</gene>
<comment type="caution">
    <text evidence="2">The sequence shown here is derived from an EMBL/GenBank/DDBJ whole genome shotgun (WGS) entry which is preliminary data.</text>
</comment>
<protein>
    <submittedName>
        <fullName evidence="2">Uncharacterized protein</fullName>
    </submittedName>
</protein>
<evidence type="ECO:0000256" key="1">
    <source>
        <dbReference type="SAM" id="MobiDB-lite"/>
    </source>
</evidence>
<proteinExistence type="predicted"/>
<dbReference type="Proteomes" id="UP001153555">
    <property type="component" value="Unassembled WGS sequence"/>
</dbReference>
<feature type="region of interest" description="Disordered" evidence="1">
    <location>
        <begin position="22"/>
        <end position="60"/>
    </location>
</feature>
<sequence>MALLEPFCRRHFRQLLRLQNPHLTSSSSSQPSDSSFLSSNSRRPFSLSSRPSVTSEKKTQKPAKALSKFFKTAISGLERTDNGCAEAVNGEPAQLKETGAKVNLAALFAVGKKAKVKSNVPINFGLEGPKVYEELPPEMQMFARCLHEKGYLDYANFPRKNGFDATCFETSYRREFLKSAAEKFAKDHQEIAKWLSASDLKKIALLGCPSYERSSVYAAKHMRQFFKIEEQKVCGKCTLRNSCKYANKGWNKSIQLSLDKVIQVLVMYAMGSVHEDLLVPEDINNSVNRLLKEIVNLSQLRQ</sequence>
<organism evidence="2 3">
    <name type="scientific">Striga hermonthica</name>
    <name type="common">Purple witchweed</name>
    <name type="synonym">Buchnera hermonthica</name>
    <dbReference type="NCBI Taxonomy" id="68872"/>
    <lineage>
        <taxon>Eukaryota</taxon>
        <taxon>Viridiplantae</taxon>
        <taxon>Streptophyta</taxon>
        <taxon>Embryophyta</taxon>
        <taxon>Tracheophyta</taxon>
        <taxon>Spermatophyta</taxon>
        <taxon>Magnoliopsida</taxon>
        <taxon>eudicotyledons</taxon>
        <taxon>Gunneridae</taxon>
        <taxon>Pentapetalae</taxon>
        <taxon>asterids</taxon>
        <taxon>lamiids</taxon>
        <taxon>Lamiales</taxon>
        <taxon>Orobanchaceae</taxon>
        <taxon>Buchnereae</taxon>
        <taxon>Striga</taxon>
    </lineage>
</organism>
<accession>A0A9N7R2N6</accession>
<reference evidence="2" key="1">
    <citation type="submission" date="2019-12" db="EMBL/GenBank/DDBJ databases">
        <authorList>
            <person name="Scholes J."/>
        </authorList>
    </citation>
    <scope>NUCLEOTIDE SEQUENCE</scope>
</reference>
<dbReference type="AlphaFoldDB" id="A0A9N7R2N6"/>
<name>A0A9N7R2N6_STRHE</name>
<dbReference type="EMBL" id="CACSLK010003174">
    <property type="protein sequence ID" value="CAA0808443.1"/>
    <property type="molecule type" value="Genomic_DNA"/>
</dbReference>
<evidence type="ECO:0000313" key="3">
    <source>
        <dbReference type="Proteomes" id="UP001153555"/>
    </source>
</evidence>
<keyword evidence="3" id="KW-1185">Reference proteome</keyword>
<dbReference type="OrthoDB" id="974159at2759"/>
<feature type="compositionally biased region" description="Low complexity" evidence="1">
    <location>
        <begin position="25"/>
        <end position="52"/>
    </location>
</feature>
<evidence type="ECO:0000313" key="2">
    <source>
        <dbReference type="EMBL" id="CAA0808443.1"/>
    </source>
</evidence>